<dbReference type="InterPro" id="IPR029058">
    <property type="entry name" value="AB_hydrolase_fold"/>
</dbReference>
<sequence>MLYMQENITIELNSKTKAYGVLLKLKNPADRLIILVHGFLSNQEHHLFYNAAKYFYQRGYNTFRYNLYGPQNDARKANSTNFATFASDLSKIIAWFERHYSQIILVSHSLGAFIILLTKQRAISSLVLWEPSLHPKEMLKNVKKDAPYYIFNLGYQVRIHREAATSMLDVPDLDNILDKINKPIAIISAEKTGKKIGKYFYTLASEPKKFSVIKGAGHNFDEEGTELQLFKLTLKWLEDRKQSE</sequence>
<evidence type="ECO:0000259" key="1">
    <source>
        <dbReference type="Pfam" id="PF12146"/>
    </source>
</evidence>
<name>A0A0G1M3M0_9BACT</name>
<dbReference type="AlphaFoldDB" id="A0A0G1M3M0"/>
<evidence type="ECO:0000313" key="2">
    <source>
        <dbReference type="EMBL" id="KKU02799.1"/>
    </source>
</evidence>
<dbReference type="Gene3D" id="3.40.50.1820">
    <property type="entry name" value="alpha/beta hydrolase"/>
    <property type="match status" value="1"/>
</dbReference>
<feature type="domain" description="Serine aminopeptidase S33" evidence="1">
    <location>
        <begin position="29"/>
        <end position="143"/>
    </location>
</feature>
<organism evidence="2 3">
    <name type="scientific">Candidatus Amesbacteria bacterium GW2011_GWC2_45_19</name>
    <dbReference type="NCBI Taxonomy" id="1618366"/>
    <lineage>
        <taxon>Bacteria</taxon>
        <taxon>Candidatus Amesiibacteriota</taxon>
    </lineage>
</organism>
<accession>A0A0G1M3M0</accession>
<gene>
    <name evidence="2" type="ORF">UX05_C0007G0028</name>
</gene>
<dbReference type="SUPFAM" id="SSF53474">
    <property type="entry name" value="alpha/beta-Hydrolases"/>
    <property type="match status" value="1"/>
</dbReference>
<dbReference type="EMBL" id="LCKS01000007">
    <property type="protein sequence ID" value="KKU02799.1"/>
    <property type="molecule type" value="Genomic_DNA"/>
</dbReference>
<comment type="caution">
    <text evidence="2">The sequence shown here is derived from an EMBL/GenBank/DDBJ whole genome shotgun (WGS) entry which is preliminary data.</text>
</comment>
<protein>
    <recommendedName>
        <fullName evidence="1">Serine aminopeptidase S33 domain-containing protein</fullName>
    </recommendedName>
</protein>
<dbReference type="InterPro" id="IPR022742">
    <property type="entry name" value="Hydrolase_4"/>
</dbReference>
<dbReference type="Pfam" id="PF12146">
    <property type="entry name" value="Hydrolase_4"/>
    <property type="match status" value="1"/>
</dbReference>
<dbReference type="Proteomes" id="UP000034264">
    <property type="component" value="Unassembled WGS sequence"/>
</dbReference>
<evidence type="ECO:0000313" key="3">
    <source>
        <dbReference type="Proteomes" id="UP000034264"/>
    </source>
</evidence>
<proteinExistence type="predicted"/>
<reference evidence="2 3" key="1">
    <citation type="journal article" date="2015" name="Nature">
        <title>rRNA introns, odd ribosomes, and small enigmatic genomes across a large radiation of phyla.</title>
        <authorList>
            <person name="Brown C.T."/>
            <person name="Hug L.A."/>
            <person name="Thomas B.C."/>
            <person name="Sharon I."/>
            <person name="Castelle C.J."/>
            <person name="Singh A."/>
            <person name="Wilkins M.J."/>
            <person name="Williams K.H."/>
            <person name="Banfield J.F."/>
        </authorList>
    </citation>
    <scope>NUCLEOTIDE SEQUENCE [LARGE SCALE GENOMIC DNA]</scope>
</reference>